<gene>
    <name evidence="1" type="ORF">LOAG_14849</name>
</gene>
<accession>A0A1S0THF4</accession>
<organism evidence="1">
    <name type="scientific">Loa loa</name>
    <name type="common">Eye worm</name>
    <name type="synonym">Filaria loa</name>
    <dbReference type="NCBI Taxonomy" id="7209"/>
    <lineage>
        <taxon>Eukaryota</taxon>
        <taxon>Metazoa</taxon>
        <taxon>Ecdysozoa</taxon>
        <taxon>Nematoda</taxon>
        <taxon>Chromadorea</taxon>
        <taxon>Rhabditida</taxon>
        <taxon>Spirurina</taxon>
        <taxon>Spiruromorpha</taxon>
        <taxon>Filarioidea</taxon>
        <taxon>Onchocercidae</taxon>
        <taxon>Loa</taxon>
    </lineage>
</organism>
<protein>
    <submittedName>
        <fullName evidence="1">Uncharacterized protein</fullName>
    </submittedName>
</protein>
<dbReference type="KEGG" id="loa:LOAG_14849"/>
<dbReference type="RefSeq" id="XP_003150390.1">
    <property type="nucleotide sequence ID" value="XM_003150342.1"/>
</dbReference>
<evidence type="ECO:0000313" key="1">
    <source>
        <dbReference type="EMBL" id="EFO13679.1"/>
    </source>
</evidence>
<name>A0A1S0THF4_LOALO</name>
<reference evidence="1" key="1">
    <citation type="submission" date="2012-04" db="EMBL/GenBank/DDBJ databases">
        <title>The Genome Sequence of Loa loa.</title>
        <authorList>
            <consortium name="The Broad Institute Genome Sequencing Platform"/>
            <consortium name="Broad Institute Genome Sequencing Center for Infectious Disease"/>
            <person name="Nutman T.B."/>
            <person name="Fink D.L."/>
            <person name="Russ C."/>
            <person name="Young S."/>
            <person name="Zeng Q."/>
            <person name="Gargeya S."/>
            <person name="Alvarado L."/>
            <person name="Berlin A."/>
            <person name="Chapman S.B."/>
            <person name="Chen Z."/>
            <person name="Freedman E."/>
            <person name="Gellesch M."/>
            <person name="Goldberg J."/>
            <person name="Griggs A."/>
            <person name="Gujja S."/>
            <person name="Heilman E.R."/>
            <person name="Heiman D."/>
            <person name="Howarth C."/>
            <person name="Mehta T."/>
            <person name="Neiman D."/>
            <person name="Pearson M."/>
            <person name="Roberts A."/>
            <person name="Saif S."/>
            <person name="Shea T."/>
            <person name="Shenoy N."/>
            <person name="Sisk P."/>
            <person name="Stolte C."/>
            <person name="Sykes S."/>
            <person name="White J."/>
            <person name="Yandava C."/>
            <person name="Haas B."/>
            <person name="Henn M.R."/>
            <person name="Nusbaum C."/>
            <person name="Birren B."/>
        </authorList>
    </citation>
    <scope>NUCLEOTIDE SEQUENCE [LARGE SCALE GENOMIC DNA]</scope>
</reference>
<dbReference type="AlphaFoldDB" id="A0A1S0THF4"/>
<dbReference type="InParanoid" id="A0A1S0THF4"/>
<dbReference type="GeneID" id="9952332"/>
<proteinExistence type="predicted"/>
<feature type="non-terminal residue" evidence="1">
    <location>
        <position position="1"/>
    </location>
</feature>
<dbReference type="EMBL" id="JH713380">
    <property type="protein sequence ID" value="EFO13679.1"/>
    <property type="molecule type" value="Genomic_DNA"/>
</dbReference>
<dbReference type="CTD" id="9952332"/>
<sequence>GNYAIICNIKFEQEQITENLLERKSSSYKFRNEKKIQEFLKIKRITKLSDLRREDDKKKKKIKEVLRRREKKMRQSLELICAILDEASSLHLVKYKTANRTCDLELPSKLLA</sequence>